<dbReference type="Pfam" id="PF13377">
    <property type="entry name" value="Peripla_BP_3"/>
    <property type="match status" value="1"/>
</dbReference>
<dbReference type="Gene3D" id="3.40.50.2300">
    <property type="match status" value="2"/>
</dbReference>
<name>A0A1G9SX06_9BACT</name>
<dbReference type="STRING" id="1075417.SAMN05421823_11321"/>
<evidence type="ECO:0000313" key="5">
    <source>
        <dbReference type="EMBL" id="SDM39971.1"/>
    </source>
</evidence>
<keyword evidence="3" id="KW-0804">Transcription</keyword>
<keyword evidence="1" id="KW-0805">Transcription regulation</keyword>
<proteinExistence type="predicted"/>
<dbReference type="Proteomes" id="UP000198510">
    <property type="component" value="Unassembled WGS sequence"/>
</dbReference>
<evidence type="ECO:0000256" key="1">
    <source>
        <dbReference type="ARBA" id="ARBA00023015"/>
    </source>
</evidence>
<dbReference type="PANTHER" id="PTHR38445">
    <property type="entry name" value="HTH-TYPE TRANSCRIPTIONAL REPRESSOR YTRA"/>
    <property type="match status" value="1"/>
</dbReference>
<dbReference type="OrthoDB" id="742238at2"/>
<evidence type="ECO:0000256" key="2">
    <source>
        <dbReference type="ARBA" id="ARBA00023125"/>
    </source>
</evidence>
<dbReference type="InterPro" id="IPR046335">
    <property type="entry name" value="LacI/GalR-like_sensor"/>
</dbReference>
<dbReference type="InterPro" id="IPR036388">
    <property type="entry name" value="WH-like_DNA-bd_sf"/>
</dbReference>
<dbReference type="SUPFAM" id="SSF53822">
    <property type="entry name" value="Periplasmic binding protein-like I"/>
    <property type="match status" value="1"/>
</dbReference>
<keyword evidence="2" id="KW-0238">DNA-binding</keyword>
<dbReference type="CDD" id="cd07377">
    <property type="entry name" value="WHTH_GntR"/>
    <property type="match status" value="1"/>
</dbReference>
<reference evidence="5 6" key="1">
    <citation type="submission" date="2016-10" db="EMBL/GenBank/DDBJ databases">
        <authorList>
            <person name="de Groot N.N."/>
        </authorList>
    </citation>
    <scope>NUCLEOTIDE SEQUENCE [LARGE SCALE GENOMIC DNA]</scope>
    <source>
        <strain evidence="5 6">DSM 25186</strain>
    </source>
</reference>
<accession>A0A1G9SX06</accession>
<dbReference type="InterPro" id="IPR028082">
    <property type="entry name" value="Peripla_BP_I"/>
</dbReference>
<dbReference type="InterPro" id="IPR036390">
    <property type="entry name" value="WH_DNA-bd_sf"/>
</dbReference>
<dbReference type="AlphaFoldDB" id="A0A1G9SX06"/>
<keyword evidence="6" id="KW-1185">Reference proteome</keyword>
<protein>
    <submittedName>
        <fullName evidence="5">Substrate-binding protein-like domain-containing protein</fullName>
    </submittedName>
</protein>
<evidence type="ECO:0000259" key="4">
    <source>
        <dbReference type="PROSITE" id="PS50949"/>
    </source>
</evidence>
<dbReference type="SMART" id="SM00345">
    <property type="entry name" value="HTH_GNTR"/>
    <property type="match status" value="1"/>
</dbReference>
<dbReference type="SUPFAM" id="SSF46785">
    <property type="entry name" value="Winged helix' DNA-binding domain"/>
    <property type="match status" value="1"/>
</dbReference>
<dbReference type="RefSeq" id="WP_089687402.1">
    <property type="nucleotide sequence ID" value="NZ_FNFO01000013.1"/>
</dbReference>
<dbReference type="InterPro" id="IPR000524">
    <property type="entry name" value="Tscrpt_reg_HTH_GntR"/>
</dbReference>
<dbReference type="GO" id="GO:0003677">
    <property type="term" value="F:DNA binding"/>
    <property type="evidence" value="ECO:0007669"/>
    <property type="project" value="UniProtKB-KW"/>
</dbReference>
<dbReference type="EMBL" id="FNFO01000013">
    <property type="protein sequence ID" value="SDM39971.1"/>
    <property type="molecule type" value="Genomic_DNA"/>
</dbReference>
<evidence type="ECO:0000313" key="6">
    <source>
        <dbReference type="Proteomes" id="UP000198510"/>
    </source>
</evidence>
<feature type="domain" description="HTH gntR-type" evidence="4">
    <location>
        <begin position="16"/>
        <end position="84"/>
    </location>
</feature>
<dbReference type="Gene3D" id="1.10.10.10">
    <property type="entry name" value="Winged helix-like DNA-binding domain superfamily/Winged helix DNA-binding domain"/>
    <property type="match status" value="1"/>
</dbReference>
<gene>
    <name evidence="5" type="ORF">SAMN05421823_11321</name>
</gene>
<evidence type="ECO:0000256" key="3">
    <source>
        <dbReference type="ARBA" id="ARBA00023163"/>
    </source>
</evidence>
<organism evidence="5 6">
    <name type="scientific">Catalinimonas alkaloidigena</name>
    <dbReference type="NCBI Taxonomy" id="1075417"/>
    <lineage>
        <taxon>Bacteria</taxon>
        <taxon>Pseudomonadati</taxon>
        <taxon>Bacteroidota</taxon>
        <taxon>Cytophagia</taxon>
        <taxon>Cytophagales</taxon>
        <taxon>Catalimonadaceae</taxon>
        <taxon>Catalinimonas</taxon>
    </lineage>
</organism>
<dbReference type="PROSITE" id="PS50949">
    <property type="entry name" value="HTH_GNTR"/>
    <property type="match status" value="1"/>
</dbReference>
<dbReference type="PANTHER" id="PTHR38445:SF10">
    <property type="entry name" value="GNTR-FAMILY TRANSCRIPTIONAL REGULATOR"/>
    <property type="match status" value="1"/>
</dbReference>
<sequence>MNRFFPLNSLDEDSTVPKYRQIIDSILQDVETGVLQQGQRIPSINEMSMEYMLARDTVEKAYKELRSRGIIKSVRGKGYYVCSTQTDTSLKILMIFNKISAYKKSVYNGFKQAMGPEVTIDLRIHHHNADLLHSFIEGNLGNYGYFVVMPFFYDDMPKALEILRKIPPHQLLLLDKDIEGLKPGYASVFQDFASDLYDALASGQDLLSRYRKLVMVFPENIPYPPELVEGFQDFCRDKGFDHEVITEFEEGMPLAKGEVYCVIEESDLANVIIQSRTQHLELGRDVGIIAFNDTPLKKILVNGITVISTDHERMGKIAAELILDKSQHKIQNPYTLIRRHSL</sequence>
<dbReference type="Pfam" id="PF00392">
    <property type="entry name" value="GntR"/>
    <property type="match status" value="1"/>
</dbReference>
<dbReference type="GO" id="GO:0003700">
    <property type="term" value="F:DNA-binding transcription factor activity"/>
    <property type="evidence" value="ECO:0007669"/>
    <property type="project" value="InterPro"/>
</dbReference>